<dbReference type="Gene3D" id="1.10.630.10">
    <property type="entry name" value="Cytochrome P450"/>
    <property type="match status" value="1"/>
</dbReference>
<dbReference type="GO" id="GO:0016705">
    <property type="term" value="F:oxidoreductase activity, acting on paired donors, with incorporation or reduction of molecular oxygen"/>
    <property type="evidence" value="ECO:0007669"/>
    <property type="project" value="InterPro"/>
</dbReference>
<accession>A0A1L9RF29</accession>
<keyword evidence="5" id="KW-1185">Reference proteome</keyword>
<reference evidence="5" key="1">
    <citation type="journal article" date="2017" name="Genome Biol.">
        <title>Comparative genomics reveals high biological diversity and specific adaptations in the industrially and medically important fungal genus Aspergillus.</title>
        <authorList>
            <person name="de Vries R.P."/>
            <person name="Riley R."/>
            <person name="Wiebenga A."/>
            <person name="Aguilar-Osorio G."/>
            <person name="Amillis S."/>
            <person name="Uchima C.A."/>
            <person name="Anderluh G."/>
            <person name="Asadollahi M."/>
            <person name="Askin M."/>
            <person name="Barry K."/>
            <person name="Battaglia E."/>
            <person name="Bayram O."/>
            <person name="Benocci T."/>
            <person name="Braus-Stromeyer S.A."/>
            <person name="Caldana C."/>
            <person name="Canovas D."/>
            <person name="Cerqueira G.C."/>
            <person name="Chen F."/>
            <person name="Chen W."/>
            <person name="Choi C."/>
            <person name="Clum A."/>
            <person name="Dos Santos R.A."/>
            <person name="Damasio A.R."/>
            <person name="Diallinas G."/>
            <person name="Emri T."/>
            <person name="Fekete E."/>
            <person name="Flipphi M."/>
            <person name="Freyberg S."/>
            <person name="Gallo A."/>
            <person name="Gournas C."/>
            <person name="Habgood R."/>
            <person name="Hainaut M."/>
            <person name="Harispe M.L."/>
            <person name="Henrissat B."/>
            <person name="Hilden K.S."/>
            <person name="Hope R."/>
            <person name="Hossain A."/>
            <person name="Karabika E."/>
            <person name="Karaffa L."/>
            <person name="Karanyi Z."/>
            <person name="Krasevec N."/>
            <person name="Kuo A."/>
            <person name="Kusch H."/>
            <person name="LaButti K."/>
            <person name="Lagendijk E.L."/>
            <person name="Lapidus A."/>
            <person name="Levasseur A."/>
            <person name="Lindquist E."/>
            <person name="Lipzen A."/>
            <person name="Logrieco A.F."/>
            <person name="MacCabe A."/>
            <person name="Maekelae M.R."/>
            <person name="Malavazi I."/>
            <person name="Melin P."/>
            <person name="Meyer V."/>
            <person name="Mielnichuk N."/>
            <person name="Miskei M."/>
            <person name="Molnar A.P."/>
            <person name="Mule G."/>
            <person name="Ngan C.Y."/>
            <person name="Orejas M."/>
            <person name="Orosz E."/>
            <person name="Ouedraogo J.P."/>
            <person name="Overkamp K.M."/>
            <person name="Park H.-S."/>
            <person name="Perrone G."/>
            <person name="Piumi F."/>
            <person name="Punt P.J."/>
            <person name="Ram A.F."/>
            <person name="Ramon A."/>
            <person name="Rauscher S."/>
            <person name="Record E."/>
            <person name="Riano-Pachon D.M."/>
            <person name="Robert V."/>
            <person name="Roehrig J."/>
            <person name="Ruller R."/>
            <person name="Salamov A."/>
            <person name="Salih N.S."/>
            <person name="Samson R.A."/>
            <person name="Sandor E."/>
            <person name="Sanguinetti M."/>
            <person name="Schuetze T."/>
            <person name="Sepcic K."/>
            <person name="Shelest E."/>
            <person name="Sherlock G."/>
            <person name="Sophianopoulou V."/>
            <person name="Squina F.M."/>
            <person name="Sun H."/>
            <person name="Susca A."/>
            <person name="Todd R.B."/>
            <person name="Tsang A."/>
            <person name="Unkles S.E."/>
            <person name="van de Wiele N."/>
            <person name="van Rossen-Uffink D."/>
            <person name="Oliveira J.V."/>
            <person name="Vesth T.C."/>
            <person name="Visser J."/>
            <person name="Yu J.-H."/>
            <person name="Zhou M."/>
            <person name="Andersen M.R."/>
            <person name="Archer D.B."/>
            <person name="Baker S.E."/>
            <person name="Benoit I."/>
            <person name="Brakhage A.A."/>
            <person name="Braus G.H."/>
            <person name="Fischer R."/>
            <person name="Frisvad J.C."/>
            <person name="Goldman G.H."/>
            <person name="Houbraken J."/>
            <person name="Oakley B."/>
            <person name="Pocsi I."/>
            <person name="Scazzocchio C."/>
            <person name="Seiboth B."/>
            <person name="vanKuyk P.A."/>
            <person name="Wortman J."/>
            <person name="Dyer P.S."/>
            <person name="Grigoriev I.V."/>
        </authorList>
    </citation>
    <scope>NUCLEOTIDE SEQUENCE [LARGE SCALE GENOMIC DNA]</scope>
    <source>
        <strain evidence="5">DTO 134E9</strain>
    </source>
</reference>
<keyword evidence="3" id="KW-0812">Transmembrane</keyword>
<dbReference type="GeneID" id="63745634"/>
<keyword evidence="2" id="KW-0408">Iron</keyword>
<dbReference type="GO" id="GO:0004497">
    <property type="term" value="F:monooxygenase activity"/>
    <property type="evidence" value="ECO:0007669"/>
    <property type="project" value="InterPro"/>
</dbReference>
<gene>
    <name evidence="4" type="ORF">ASPWEDRAFT_160274</name>
</gene>
<dbReference type="STRING" id="1073089.A0A1L9RF29"/>
<dbReference type="InterPro" id="IPR050121">
    <property type="entry name" value="Cytochrome_P450_monoxygenase"/>
</dbReference>
<evidence type="ECO:0000313" key="5">
    <source>
        <dbReference type="Proteomes" id="UP000184383"/>
    </source>
</evidence>
<evidence type="ECO:0000256" key="1">
    <source>
        <dbReference type="ARBA" id="ARBA00010617"/>
    </source>
</evidence>
<feature type="transmembrane region" description="Helical" evidence="3">
    <location>
        <begin position="62"/>
        <end position="83"/>
    </location>
</feature>
<feature type="binding site" description="axial binding residue" evidence="2">
    <location>
        <position position="490"/>
    </location>
    <ligand>
        <name>heme</name>
        <dbReference type="ChEBI" id="CHEBI:30413"/>
    </ligand>
    <ligandPart>
        <name>Fe</name>
        <dbReference type="ChEBI" id="CHEBI:18248"/>
    </ligandPart>
</feature>
<evidence type="ECO:0000256" key="3">
    <source>
        <dbReference type="SAM" id="Phobius"/>
    </source>
</evidence>
<dbReference type="RefSeq" id="XP_040687154.1">
    <property type="nucleotide sequence ID" value="XM_040829786.1"/>
</dbReference>
<dbReference type="PRINTS" id="PR00463">
    <property type="entry name" value="EP450I"/>
</dbReference>
<dbReference type="EMBL" id="KV878214">
    <property type="protein sequence ID" value="OJJ33477.1"/>
    <property type="molecule type" value="Genomic_DNA"/>
</dbReference>
<comment type="similarity">
    <text evidence="1">Belongs to the cytochrome P450 family.</text>
</comment>
<comment type="cofactor">
    <cofactor evidence="2">
        <name>heme</name>
        <dbReference type="ChEBI" id="CHEBI:30413"/>
    </cofactor>
</comment>
<dbReference type="PRINTS" id="PR00385">
    <property type="entry name" value="P450"/>
</dbReference>
<dbReference type="VEuPathDB" id="FungiDB:ASPWEDRAFT_160274"/>
<dbReference type="Proteomes" id="UP000184383">
    <property type="component" value="Unassembled WGS sequence"/>
</dbReference>
<dbReference type="PANTHER" id="PTHR24305:SF78">
    <property type="entry name" value="P450, PUTATIVE (EUROFUNG)-RELATED"/>
    <property type="match status" value="1"/>
</dbReference>
<keyword evidence="2" id="KW-0349">Heme</keyword>
<dbReference type="GO" id="GO:0005506">
    <property type="term" value="F:iron ion binding"/>
    <property type="evidence" value="ECO:0007669"/>
    <property type="project" value="InterPro"/>
</dbReference>
<evidence type="ECO:0000313" key="4">
    <source>
        <dbReference type="EMBL" id="OJJ33477.1"/>
    </source>
</evidence>
<dbReference type="SUPFAM" id="SSF48264">
    <property type="entry name" value="Cytochrome P450"/>
    <property type="match status" value="1"/>
</dbReference>
<dbReference type="InterPro" id="IPR001128">
    <property type="entry name" value="Cyt_P450"/>
</dbReference>
<dbReference type="FunFam" id="1.10.630.10:FF:000129">
    <property type="entry name" value="Benzoate 4-monooxygenase cytochrome P450"/>
    <property type="match status" value="1"/>
</dbReference>
<organism evidence="4 5">
    <name type="scientific">Aspergillus wentii DTO 134E9</name>
    <dbReference type="NCBI Taxonomy" id="1073089"/>
    <lineage>
        <taxon>Eukaryota</taxon>
        <taxon>Fungi</taxon>
        <taxon>Dikarya</taxon>
        <taxon>Ascomycota</taxon>
        <taxon>Pezizomycotina</taxon>
        <taxon>Eurotiomycetes</taxon>
        <taxon>Eurotiomycetidae</taxon>
        <taxon>Eurotiales</taxon>
        <taxon>Aspergillaceae</taxon>
        <taxon>Aspergillus</taxon>
        <taxon>Aspergillus subgen. Cremei</taxon>
    </lineage>
</organism>
<keyword evidence="3" id="KW-1133">Transmembrane helix</keyword>
<dbReference type="InterPro" id="IPR002401">
    <property type="entry name" value="Cyt_P450_E_grp-I"/>
</dbReference>
<dbReference type="Pfam" id="PF00067">
    <property type="entry name" value="p450"/>
    <property type="match status" value="1"/>
</dbReference>
<protein>
    <submittedName>
        <fullName evidence="4">Uncharacterized protein</fullName>
    </submittedName>
</protein>
<dbReference type="OrthoDB" id="6692864at2759"/>
<feature type="transmembrane region" description="Helical" evidence="3">
    <location>
        <begin position="28"/>
        <end position="50"/>
    </location>
</feature>
<dbReference type="AlphaFoldDB" id="A0A1L9RF29"/>
<dbReference type="PANTHER" id="PTHR24305">
    <property type="entry name" value="CYTOCHROME P450"/>
    <property type="match status" value="1"/>
</dbReference>
<name>A0A1L9RF29_ASPWE</name>
<dbReference type="CDD" id="cd11061">
    <property type="entry name" value="CYP67-like"/>
    <property type="match status" value="1"/>
</dbReference>
<evidence type="ECO:0000256" key="2">
    <source>
        <dbReference type="PIRSR" id="PIRSR602401-1"/>
    </source>
</evidence>
<proteinExistence type="inferred from homology"/>
<sequence>MLAGYAAVFGLSLHVTLFRPSLFIVEEYLYKLLGLYATAVIAAAFAFFTVTEFSVLQIIARVGLIALSFNTGFIFSLSLYRLFFHRLHRFPGPVASKLTRFYDAWLAGKNVQYNVEIDKLHSQYGDFIRTGPREICIVRKSAVPLLFGPQSDCLKSTYYAQASPDPKKCSVHHTRDFDDHRRRRKAWDRGFSIKALGTYEPRIKTKADLLVSHIESNIDKPLDATPWSMFLSFDIMGDVGFGKDFNNLTTGIEHPAIKGVHDHMAVLGVLGHVPWLLNVLGCIPGATAGYSGFFKWCADEIESKKERWDSEEYPQDVVSWLLKAFVEKDVSAAPTEDCLHEDSRVVIVAGSETTATTLANVLFYLAKYPAVLTKLQHLLDEAMPGGPDDWDYKKIKDISFIDDIINETLRLRPAVMTGGYRVTPPQGIQVDEVYIPGDVNVFVPVQCIQTDERYYKQSKQFIPERWDERKQELGTEGAPFLPFLLGPYVCPGKNLAMMSLRISISTLAQKYNITFAPGETGDAFDKGALDTFTTTLPPLQMMFQPR</sequence>
<dbReference type="InterPro" id="IPR036396">
    <property type="entry name" value="Cyt_P450_sf"/>
</dbReference>
<dbReference type="GO" id="GO:0020037">
    <property type="term" value="F:heme binding"/>
    <property type="evidence" value="ECO:0007669"/>
    <property type="project" value="InterPro"/>
</dbReference>
<keyword evidence="3" id="KW-0472">Membrane</keyword>
<keyword evidence="2" id="KW-0479">Metal-binding</keyword>